<dbReference type="InterPro" id="IPR001539">
    <property type="entry name" value="Peptidase_U32"/>
</dbReference>
<feature type="domain" description="Peptidase U32 collagenase" evidence="2">
    <location>
        <begin position="328"/>
        <end position="434"/>
    </location>
</feature>
<dbReference type="Pfam" id="PF12392">
    <property type="entry name" value="DUF3656"/>
    <property type="match status" value="1"/>
</dbReference>
<feature type="region of interest" description="Disordered" evidence="1">
    <location>
        <begin position="442"/>
        <end position="463"/>
    </location>
</feature>
<evidence type="ECO:0000256" key="1">
    <source>
        <dbReference type="SAM" id="MobiDB-lite"/>
    </source>
</evidence>
<dbReference type="InterPro" id="IPR051454">
    <property type="entry name" value="RNA/ubiquinone_mod_enzymes"/>
</dbReference>
<dbReference type="Proteomes" id="UP000886883">
    <property type="component" value="Unassembled WGS sequence"/>
</dbReference>
<protein>
    <submittedName>
        <fullName evidence="3">U32 family peptidase</fullName>
    </submittedName>
</protein>
<comment type="caution">
    <text evidence="3">The sequence shown here is derived from an EMBL/GenBank/DDBJ whole genome shotgun (WGS) entry which is preliminary data.</text>
</comment>
<name>A0A9D2SD03_9FIRM</name>
<evidence type="ECO:0000259" key="2">
    <source>
        <dbReference type="Pfam" id="PF12392"/>
    </source>
</evidence>
<dbReference type="InterPro" id="IPR020988">
    <property type="entry name" value="Pept_U32_collagenase"/>
</dbReference>
<dbReference type="EMBL" id="DWXE01000010">
    <property type="protein sequence ID" value="HJB90503.1"/>
    <property type="molecule type" value="Genomic_DNA"/>
</dbReference>
<dbReference type="PANTHER" id="PTHR30217">
    <property type="entry name" value="PEPTIDASE U32 FAMILY"/>
    <property type="match status" value="1"/>
</dbReference>
<evidence type="ECO:0000313" key="4">
    <source>
        <dbReference type="Proteomes" id="UP000886883"/>
    </source>
</evidence>
<gene>
    <name evidence="3" type="ORF">H9763_03430</name>
</gene>
<reference evidence="3" key="2">
    <citation type="submission" date="2021-04" db="EMBL/GenBank/DDBJ databases">
        <authorList>
            <person name="Gilroy R."/>
        </authorList>
    </citation>
    <scope>NUCLEOTIDE SEQUENCE</scope>
    <source>
        <strain evidence="3">USAMLcec3-2134</strain>
    </source>
</reference>
<evidence type="ECO:0000313" key="3">
    <source>
        <dbReference type="EMBL" id="HJB90503.1"/>
    </source>
</evidence>
<proteinExistence type="predicted"/>
<dbReference type="AlphaFoldDB" id="A0A9D2SD03"/>
<dbReference type="Pfam" id="PF01136">
    <property type="entry name" value="Peptidase_U32"/>
    <property type="match status" value="1"/>
</dbReference>
<dbReference type="PANTHER" id="PTHR30217:SF10">
    <property type="entry name" value="23S RRNA 5-HYDROXYCYTIDINE C2501 SYNTHASE"/>
    <property type="match status" value="1"/>
</dbReference>
<reference evidence="3" key="1">
    <citation type="journal article" date="2021" name="PeerJ">
        <title>Extensive microbial diversity within the chicken gut microbiome revealed by metagenomics and culture.</title>
        <authorList>
            <person name="Gilroy R."/>
            <person name="Ravi A."/>
            <person name="Getino M."/>
            <person name="Pursley I."/>
            <person name="Horton D.L."/>
            <person name="Alikhan N.F."/>
            <person name="Baker D."/>
            <person name="Gharbi K."/>
            <person name="Hall N."/>
            <person name="Watson M."/>
            <person name="Adriaenssens E.M."/>
            <person name="Foster-Nyarko E."/>
            <person name="Jarju S."/>
            <person name="Secka A."/>
            <person name="Antonio M."/>
            <person name="Oren A."/>
            <person name="Chaudhuri R.R."/>
            <person name="La Ragione R."/>
            <person name="Hildebrand F."/>
            <person name="Pallen M.J."/>
        </authorList>
    </citation>
    <scope>NUCLEOTIDE SEQUENCE</scope>
    <source>
        <strain evidence="3">USAMLcec3-2134</strain>
    </source>
</reference>
<sequence length="763" mass="84846">METKNRKRKTELLAPAGTMECFRAALAAGADAVYLGGQQFGARAFAGNFSQEELLEALKLAHFFGRKIYLTVNTLTKDRELEGLVPWLAPFYEAGLDGVIVQDPGVLQRCREAFPGMELHASTQMTVTDSRTALFLKSLGVSRVVPARELSLSELEEMKRRTGMELETFIHGALCYSYSGQCLFSGFLGGRSGNRGRCAQPCRLPYRILGEDGRPAGGEGGSGYPLSLKDLCALPLLPKLLDAGIDSLKIEGRMKSPEYVAGVTAVYRKYIDRYGEDPEAYRVDPQDLELLARLYLRSEQSDGYYRRHNGREMITPDRPGYAGCPESLTEEIRKKYVDRPLTRPVDLEISLRAGEPARLEALCGGVRAQAEGMVVQSAKSRPLDEASVARQLAKSGGSCFSVRDQKIEMEGDLFLPLSAINELRRSALDRLFEEMTRVQPRVRPEEAEGEKLPLPPWRRERSGRGGAADGEIRFFASAQRPQQALEAAARPAVKRLYIPSDAALSEGWEEVFSAVAGRKREDPDFSLFLTLPVILRSYSEGYLEELGAWLGEEPAGELVDGMMACGFSGLLWLREIGWDRGISLAHTASIFNRAAHDFYMEQFGADSYTASLELNRRELEALPARDREMTVYGRAPMMIAANCVKKTAGLCRAERTQESLERSGRGKRAGGKEEEFYLQDRYQARFPVKIDCRHCMNTVYNSVPLSLHQYTEEIVRSGALALRLDFTVEGRAETKGVLDLFCQGGPVPKSYAYTTGHYKKGVQ</sequence>
<organism evidence="3 4">
    <name type="scientific">Candidatus Eisenbergiella merdigallinarum</name>
    <dbReference type="NCBI Taxonomy" id="2838552"/>
    <lineage>
        <taxon>Bacteria</taxon>
        <taxon>Bacillati</taxon>
        <taxon>Bacillota</taxon>
        <taxon>Clostridia</taxon>
        <taxon>Lachnospirales</taxon>
        <taxon>Lachnospiraceae</taxon>
        <taxon>Eisenbergiella</taxon>
    </lineage>
</organism>
<accession>A0A9D2SD03</accession>